<evidence type="ECO:0000256" key="2">
    <source>
        <dbReference type="ARBA" id="ARBA00022692"/>
    </source>
</evidence>
<gene>
    <name evidence="7" type="ORF">LF1_49330</name>
</gene>
<keyword evidence="3 5" id="KW-1133">Transmembrane helix</keyword>
<organism evidence="7 8">
    <name type="scientific">Rubripirellula obstinata</name>
    <dbReference type="NCBI Taxonomy" id="406547"/>
    <lineage>
        <taxon>Bacteria</taxon>
        <taxon>Pseudomonadati</taxon>
        <taxon>Planctomycetota</taxon>
        <taxon>Planctomycetia</taxon>
        <taxon>Pirellulales</taxon>
        <taxon>Pirellulaceae</taxon>
        <taxon>Rubripirellula</taxon>
    </lineage>
</organism>
<keyword evidence="8" id="KW-1185">Reference proteome</keyword>
<comment type="caution">
    <text evidence="7">The sequence shown here is derived from an EMBL/GenBank/DDBJ whole genome shotgun (WGS) entry which is preliminary data.</text>
</comment>
<dbReference type="PANTHER" id="PTHR43731">
    <property type="entry name" value="RHOMBOID PROTEASE"/>
    <property type="match status" value="1"/>
</dbReference>
<protein>
    <submittedName>
        <fullName evidence="7">Rhomboid family protein</fullName>
    </submittedName>
</protein>
<feature type="transmembrane region" description="Helical" evidence="5">
    <location>
        <begin position="42"/>
        <end position="67"/>
    </location>
</feature>
<evidence type="ECO:0000313" key="8">
    <source>
        <dbReference type="Proteomes" id="UP000322699"/>
    </source>
</evidence>
<dbReference type="Gene3D" id="1.20.1540.10">
    <property type="entry name" value="Rhomboid-like"/>
    <property type="match status" value="1"/>
</dbReference>
<dbReference type="PANTHER" id="PTHR43731:SF9">
    <property type="entry name" value="SLR1461 PROTEIN"/>
    <property type="match status" value="1"/>
</dbReference>
<dbReference type="InterPro" id="IPR022764">
    <property type="entry name" value="Peptidase_S54_rhomboid_dom"/>
</dbReference>
<evidence type="ECO:0000259" key="6">
    <source>
        <dbReference type="Pfam" id="PF01694"/>
    </source>
</evidence>
<evidence type="ECO:0000256" key="5">
    <source>
        <dbReference type="SAM" id="Phobius"/>
    </source>
</evidence>
<dbReference type="GO" id="GO:0004252">
    <property type="term" value="F:serine-type endopeptidase activity"/>
    <property type="evidence" value="ECO:0007669"/>
    <property type="project" value="InterPro"/>
</dbReference>
<dbReference type="Proteomes" id="UP000322699">
    <property type="component" value="Unassembled WGS sequence"/>
</dbReference>
<feature type="transmembrane region" description="Helical" evidence="5">
    <location>
        <begin position="104"/>
        <end position="122"/>
    </location>
</feature>
<reference evidence="7 8" key="1">
    <citation type="submission" date="2019-08" db="EMBL/GenBank/DDBJ databases">
        <title>Deep-cultivation of Planctomycetes and their phenomic and genomic characterization uncovers novel biology.</title>
        <authorList>
            <person name="Wiegand S."/>
            <person name="Jogler M."/>
            <person name="Boedeker C."/>
            <person name="Pinto D."/>
            <person name="Vollmers J."/>
            <person name="Rivas-Marin E."/>
            <person name="Kohn T."/>
            <person name="Peeters S.H."/>
            <person name="Heuer A."/>
            <person name="Rast P."/>
            <person name="Oberbeckmann S."/>
            <person name="Bunk B."/>
            <person name="Jeske O."/>
            <person name="Meyerdierks A."/>
            <person name="Storesund J.E."/>
            <person name="Kallscheuer N."/>
            <person name="Luecker S."/>
            <person name="Lage O.M."/>
            <person name="Pohl T."/>
            <person name="Merkel B.J."/>
            <person name="Hornburger P."/>
            <person name="Mueller R.-W."/>
            <person name="Bruemmer F."/>
            <person name="Labrenz M."/>
            <person name="Spormann A.M."/>
            <person name="Op Den Camp H."/>
            <person name="Overmann J."/>
            <person name="Amann R."/>
            <person name="Jetten M.S.M."/>
            <person name="Mascher T."/>
            <person name="Medema M.H."/>
            <person name="Devos D.P."/>
            <person name="Kaster A.-K."/>
            <person name="Ovreas L."/>
            <person name="Rohde M."/>
            <person name="Galperin M.Y."/>
            <person name="Jogler C."/>
        </authorList>
    </citation>
    <scope>NUCLEOTIDE SEQUENCE [LARGE SCALE GENOMIC DNA]</scope>
    <source>
        <strain evidence="7 8">LF1</strain>
    </source>
</reference>
<evidence type="ECO:0000256" key="3">
    <source>
        <dbReference type="ARBA" id="ARBA00022989"/>
    </source>
</evidence>
<dbReference type="Pfam" id="PF01694">
    <property type="entry name" value="Rhomboid"/>
    <property type="match status" value="1"/>
</dbReference>
<evidence type="ECO:0000256" key="1">
    <source>
        <dbReference type="ARBA" id="ARBA00004141"/>
    </source>
</evidence>
<dbReference type="InterPro" id="IPR050925">
    <property type="entry name" value="Rhomboid_protease_S54"/>
</dbReference>
<accession>A0A5B1CR83</accession>
<dbReference type="RefSeq" id="WP_068264723.1">
    <property type="nucleotide sequence ID" value="NZ_LWSK01000067.1"/>
</dbReference>
<dbReference type="EMBL" id="VRLW01000001">
    <property type="protein sequence ID" value="KAA1262369.1"/>
    <property type="molecule type" value="Genomic_DNA"/>
</dbReference>
<evidence type="ECO:0000256" key="4">
    <source>
        <dbReference type="ARBA" id="ARBA00023136"/>
    </source>
</evidence>
<dbReference type="SUPFAM" id="SSF144091">
    <property type="entry name" value="Rhomboid-like"/>
    <property type="match status" value="1"/>
</dbReference>
<comment type="subcellular location">
    <subcellularLocation>
        <location evidence="1">Membrane</location>
        <topology evidence="1">Multi-pass membrane protein</topology>
    </subcellularLocation>
</comment>
<dbReference type="AlphaFoldDB" id="A0A5B1CR83"/>
<sequence>MPKQTYPVFTFLLAMWLVYFVDLAIPADLTHLGLLPRSLRGLLGIVTAPFLHGGLGHLIGNTIPLAILMSLTIASRHRAWMVIVAIILISGCLLWVVGRSANHVGASGLVFGLCTFLITVGIRERKLASLGIAILVIFLFGTTLIWGVVPSFGSQVSWDGHLCGAVAGLAVGIFTTQKATAFF</sequence>
<feature type="transmembrane region" description="Helical" evidence="5">
    <location>
        <begin position="129"/>
        <end position="149"/>
    </location>
</feature>
<evidence type="ECO:0000313" key="7">
    <source>
        <dbReference type="EMBL" id="KAA1262369.1"/>
    </source>
</evidence>
<proteinExistence type="predicted"/>
<keyword evidence="2 5" id="KW-0812">Transmembrane</keyword>
<dbReference type="InterPro" id="IPR035952">
    <property type="entry name" value="Rhomboid-like_sf"/>
</dbReference>
<dbReference type="GO" id="GO:0016020">
    <property type="term" value="C:membrane"/>
    <property type="evidence" value="ECO:0007669"/>
    <property type="project" value="UniProtKB-SubCell"/>
</dbReference>
<name>A0A5B1CR83_9BACT</name>
<keyword evidence="4 5" id="KW-0472">Membrane</keyword>
<feature type="domain" description="Peptidase S54 rhomboid" evidence="6">
    <location>
        <begin position="43"/>
        <end position="176"/>
    </location>
</feature>
<feature type="transmembrane region" description="Helical" evidence="5">
    <location>
        <begin position="79"/>
        <end position="98"/>
    </location>
</feature>
<dbReference type="OrthoDB" id="465874at2"/>